<protein>
    <recommendedName>
        <fullName evidence="4">Integrase</fullName>
    </recommendedName>
</protein>
<comment type="caution">
    <text evidence="2">The sequence shown here is derived from an EMBL/GenBank/DDBJ whole genome shotgun (WGS) entry which is preliminary data.</text>
</comment>
<reference evidence="2" key="1">
    <citation type="submission" date="2020-10" db="EMBL/GenBank/DDBJ databases">
        <authorList>
            <person name="Gilroy R."/>
        </authorList>
    </citation>
    <scope>NUCLEOTIDE SEQUENCE</scope>
    <source>
        <strain evidence="2">CHK152-2871</strain>
    </source>
</reference>
<dbReference type="Gene3D" id="1.10.443.10">
    <property type="entry name" value="Intergrase catalytic core"/>
    <property type="match status" value="1"/>
</dbReference>
<dbReference type="GO" id="GO:0003677">
    <property type="term" value="F:DNA binding"/>
    <property type="evidence" value="ECO:0007669"/>
    <property type="project" value="InterPro"/>
</dbReference>
<dbReference type="InterPro" id="IPR013762">
    <property type="entry name" value="Integrase-like_cat_sf"/>
</dbReference>
<dbReference type="AlphaFoldDB" id="A0A9D1FIK0"/>
<dbReference type="InterPro" id="IPR011010">
    <property type="entry name" value="DNA_brk_join_enz"/>
</dbReference>
<proteinExistence type="predicted"/>
<dbReference type="SUPFAM" id="SSF56349">
    <property type="entry name" value="DNA breaking-rejoining enzymes"/>
    <property type="match status" value="1"/>
</dbReference>
<name>A0A9D1FIK0_9BACT</name>
<accession>A0A9D1FIK0</accession>
<dbReference type="EMBL" id="DVJQ01000034">
    <property type="protein sequence ID" value="HIS74193.1"/>
    <property type="molecule type" value="Genomic_DNA"/>
</dbReference>
<dbReference type="Proteomes" id="UP000886865">
    <property type="component" value="Unassembled WGS sequence"/>
</dbReference>
<reference evidence="2" key="2">
    <citation type="journal article" date="2021" name="PeerJ">
        <title>Extensive microbial diversity within the chicken gut microbiome revealed by metagenomics and culture.</title>
        <authorList>
            <person name="Gilroy R."/>
            <person name="Ravi A."/>
            <person name="Getino M."/>
            <person name="Pursley I."/>
            <person name="Horton D.L."/>
            <person name="Alikhan N.F."/>
            <person name="Baker D."/>
            <person name="Gharbi K."/>
            <person name="Hall N."/>
            <person name="Watson M."/>
            <person name="Adriaenssens E.M."/>
            <person name="Foster-Nyarko E."/>
            <person name="Jarju S."/>
            <person name="Secka A."/>
            <person name="Antonio M."/>
            <person name="Oren A."/>
            <person name="Chaudhuri R.R."/>
            <person name="La Ragione R."/>
            <person name="Hildebrand F."/>
            <person name="Pallen M.J."/>
        </authorList>
    </citation>
    <scope>NUCLEOTIDE SEQUENCE</scope>
    <source>
        <strain evidence="2">CHK152-2871</strain>
    </source>
</reference>
<sequence>MSKWLGHSCIGITLDTYTHVQPQHLEELAELQNNRFKKIFNSNEKDIPDEMLPNKDDWGA</sequence>
<evidence type="ECO:0000313" key="2">
    <source>
        <dbReference type="EMBL" id="HIS74193.1"/>
    </source>
</evidence>
<gene>
    <name evidence="2" type="ORF">IAA86_04130</name>
</gene>
<organism evidence="2 3">
    <name type="scientific">Candidatus Galligastranaerophilus intestinavium</name>
    <dbReference type="NCBI Taxonomy" id="2840836"/>
    <lineage>
        <taxon>Bacteria</taxon>
        <taxon>Candidatus Galligastranaerophilus</taxon>
    </lineage>
</organism>
<evidence type="ECO:0008006" key="4">
    <source>
        <dbReference type="Google" id="ProtNLM"/>
    </source>
</evidence>
<dbReference type="GO" id="GO:0006310">
    <property type="term" value="P:DNA recombination"/>
    <property type="evidence" value="ECO:0007669"/>
    <property type="project" value="UniProtKB-KW"/>
</dbReference>
<evidence type="ECO:0000313" key="3">
    <source>
        <dbReference type="Proteomes" id="UP000886865"/>
    </source>
</evidence>
<evidence type="ECO:0000256" key="1">
    <source>
        <dbReference type="ARBA" id="ARBA00023172"/>
    </source>
</evidence>
<keyword evidence="1" id="KW-0233">DNA recombination</keyword>
<dbReference type="GO" id="GO:0015074">
    <property type="term" value="P:DNA integration"/>
    <property type="evidence" value="ECO:0007669"/>
    <property type="project" value="InterPro"/>
</dbReference>